<organism evidence="1 2">
    <name type="scientific">Ambispora gerdemannii</name>
    <dbReference type="NCBI Taxonomy" id="144530"/>
    <lineage>
        <taxon>Eukaryota</taxon>
        <taxon>Fungi</taxon>
        <taxon>Fungi incertae sedis</taxon>
        <taxon>Mucoromycota</taxon>
        <taxon>Glomeromycotina</taxon>
        <taxon>Glomeromycetes</taxon>
        <taxon>Archaeosporales</taxon>
        <taxon>Ambisporaceae</taxon>
        <taxon>Ambispora</taxon>
    </lineage>
</organism>
<name>A0A9N9BK79_9GLOM</name>
<keyword evidence="2" id="KW-1185">Reference proteome</keyword>
<accession>A0A9N9BK79</accession>
<evidence type="ECO:0000313" key="2">
    <source>
        <dbReference type="Proteomes" id="UP000789831"/>
    </source>
</evidence>
<dbReference type="AlphaFoldDB" id="A0A9N9BK79"/>
<dbReference type="EMBL" id="CAJVPL010001355">
    <property type="protein sequence ID" value="CAG8566828.1"/>
    <property type="molecule type" value="Genomic_DNA"/>
</dbReference>
<evidence type="ECO:0000313" key="1">
    <source>
        <dbReference type="EMBL" id="CAG8566828.1"/>
    </source>
</evidence>
<comment type="caution">
    <text evidence="1">The sequence shown here is derived from an EMBL/GenBank/DDBJ whole genome shotgun (WGS) entry which is preliminary data.</text>
</comment>
<protein>
    <submittedName>
        <fullName evidence="1">6517_t:CDS:1</fullName>
    </submittedName>
</protein>
<gene>
    <name evidence="1" type="ORF">AGERDE_LOCUS7435</name>
</gene>
<reference evidence="1" key="1">
    <citation type="submission" date="2021-06" db="EMBL/GenBank/DDBJ databases">
        <authorList>
            <person name="Kallberg Y."/>
            <person name="Tangrot J."/>
            <person name="Rosling A."/>
        </authorList>
    </citation>
    <scope>NUCLEOTIDE SEQUENCE</scope>
    <source>
        <strain evidence="1">MT106</strain>
    </source>
</reference>
<proteinExistence type="predicted"/>
<sequence length="61" mass="5930">MVAAAPILEKNPTPLISVGSGSIITAAPLQVCGSAAAMGGVGVTINSPSPHTILDDCDNAN</sequence>
<dbReference type="Proteomes" id="UP000789831">
    <property type="component" value="Unassembled WGS sequence"/>
</dbReference>
<feature type="non-terminal residue" evidence="1">
    <location>
        <position position="61"/>
    </location>
</feature>